<dbReference type="RefSeq" id="WP_368899277.1">
    <property type="nucleotide sequence ID" value="NZ_CAXOOS010000006.1"/>
</dbReference>
<organism evidence="1">
    <name type="scientific">Morganella morganii</name>
    <name type="common">Proteus morganii</name>
    <dbReference type="NCBI Taxonomy" id="582"/>
    <lineage>
        <taxon>Bacteria</taxon>
        <taxon>Pseudomonadati</taxon>
        <taxon>Pseudomonadota</taxon>
        <taxon>Gammaproteobacteria</taxon>
        <taxon>Enterobacterales</taxon>
        <taxon>Morganellaceae</taxon>
        <taxon>Morganella</taxon>
    </lineage>
</organism>
<proteinExistence type="predicted"/>
<comment type="caution">
    <text evidence="1">The sequence shown here is derived from an EMBL/GenBank/DDBJ whole genome shotgun (WGS) entry which is preliminary data.</text>
</comment>
<accession>A0AAI9MSF6</accession>
<gene>
    <name evidence="1" type="ORF">PN925_002036</name>
</gene>
<name>A0AAI9MSF6_MORMO</name>
<dbReference type="AlphaFoldDB" id="A0AAI9MSF6"/>
<sequence>MKITGQAVSVTELIKDTSERFGNGGLSRFISGIQNVSEPQFCCTKEQAELLGTRNFTALKNAFGHLVAGLDMTPFKNIADEIKGYRENQPILSRFCKGRVLDEIQKQCTKIIEINKDCSRSPVSLHDATLPDSAVYTTKEIMGKHQDLGLFVLEKSLRAVKYGAPVNIADPKLSIPLNIQTSGPVELPATEAVV</sequence>
<protein>
    <submittedName>
        <fullName evidence="1">Uncharacterized protein</fullName>
    </submittedName>
</protein>
<dbReference type="EMBL" id="ABKJEP030000023">
    <property type="protein sequence ID" value="EMO9456656.1"/>
    <property type="molecule type" value="Genomic_DNA"/>
</dbReference>
<reference evidence="1" key="1">
    <citation type="submission" date="2024-02" db="EMBL/GenBank/DDBJ databases">
        <authorList>
            <consortium name="Clinical and Environmental Microbiology Branch: Whole genome sequencing antimicrobial resistance pathogens in the healthcare setting"/>
        </authorList>
    </citation>
    <scope>NUCLEOTIDE SEQUENCE</scope>
    <source>
        <strain evidence="1">2023KU-00017</strain>
    </source>
</reference>
<evidence type="ECO:0000313" key="1">
    <source>
        <dbReference type="EMBL" id="EMO9456656.1"/>
    </source>
</evidence>